<comment type="caution">
    <text evidence="1">The sequence shown here is derived from an EMBL/GenBank/DDBJ whole genome shotgun (WGS) entry which is preliminary data.</text>
</comment>
<dbReference type="Gene3D" id="3.30.1380.10">
    <property type="match status" value="1"/>
</dbReference>
<name>A0ABT2BQC2_9BURK</name>
<dbReference type="Proteomes" id="UP001205861">
    <property type="component" value="Unassembled WGS sequence"/>
</dbReference>
<dbReference type="SUPFAM" id="SSF55166">
    <property type="entry name" value="Hedgehog/DD-peptidase"/>
    <property type="match status" value="1"/>
</dbReference>
<protein>
    <submittedName>
        <fullName evidence="1">Penicillin-insensitive murein endopeptidase</fullName>
    </submittedName>
</protein>
<reference evidence="1 2" key="1">
    <citation type="submission" date="2022-08" db="EMBL/GenBank/DDBJ databases">
        <title>Reclassification of Massilia species as members of the genera Telluria, Duganella, Pseudoduganella, Mokoshia gen. nov. and Zemynaea gen. nov. using orthogonal and non-orthogonal genome-based approaches.</title>
        <authorList>
            <person name="Bowman J.P."/>
        </authorList>
    </citation>
    <scope>NUCLEOTIDE SEQUENCE [LARGE SCALE GENOMIC DNA]</scope>
    <source>
        <strain evidence="1 2">JCM 31607</strain>
    </source>
</reference>
<organism evidence="1 2">
    <name type="scientific">Massilia solisilvae</name>
    <dbReference type="NCBI Taxonomy" id="1811225"/>
    <lineage>
        <taxon>Bacteria</taxon>
        <taxon>Pseudomonadati</taxon>
        <taxon>Pseudomonadota</taxon>
        <taxon>Betaproteobacteria</taxon>
        <taxon>Burkholderiales</taxon>
        <taxon>Oxalobacteraceae</taxon>
        <taxon>Telluria group</taxon>
        <taxon>Massilia</taxon>
    </lineage>
</organism>
<dbReference type="InterPro" id="IPR009045">
    <property type="entry name" value="Zn_M74/Hedgehog-like"/>
</dbReference>
<proteinExistence type="predicted"/>
<dbReference type="RefSeq" id="WP_258857668.1">
    <property type="nucleotide sequence ID" value="NZ_JANUGV010000005.1"/>
</dbReference>
<evidence type="ECO:0000313" key="1">
    <source>
        <dbReference type="EMBL" id="MCS0610053.1"/>
    </source>
</evidence>
<evidence type="ECO:0000313" key="2">
    <source>
        <dbReference type="Proteomes" id="UP001205861"/>
    </source>
</evidence>
<sequence length="159" mass="18472">MARNGIPIQPQDERHYFILPQAPEDAGYYVYGTPPDGEGQYAHPAMMTMLLFVEREWAAVDRRRFGVGNISLAGGPTYEKHNTHRDGLEVDIRPLRKDGREEKVFWYQHDLYDHDGTAKLIALFHAYPGVRTILFNDTSIPFVHPFKDHDHHFHVHLRP</sequence>
<dbReference type="EMBL" id="JANUGV010000005">
    <property type="protein sequence ID" value="MCS0610053.1"/>
    <property type="molecule type" value="Genomic_DNA"/>
</dbReference>
<keyword evidence="2" id="KW-1185">Reference proteome</keyword>
<gene>
    <name evidence="1" type="ORF">NX773_17945</name>
</gene>
<accession>A0ABT2BQC2</accession>